<evidence type="ECO:0000256" key="5">
    <source>
        <dbReference type="ARBA" id="ARBA00023315"/>
    </source>
</evidence>
<dbReference type="Proteomes" id="UP000231179">
    <property type="component" value="Chromosome"/>
</dbReference>
<proteinExistence type="predicted"/>
<dbReference type="RefSeq" id="WP_100254406.1">
    <property type="nucleotide sequence ID" value="NZ_CP024870.1"/>
</dbReference>
<dbReference type="Pfam" id="PF01553">
    <property type="entry name" value="Acyltransferase"/>
    <property type="match status" value="1"/>
</dbReference>
<comment type="pathway">
    <text evidence="1">Lipid metabolism.</text>
</comment>
<sequence length="294" mass="33981">MSAEQQNQLTTEVKAVAPIEPKEKKKIYISKWRIFSHGLGLLNMISKAKKITKKIKRDPNLYSEEYRYNWVKKKMRTVLKVANIKIHVFGIENWLDRGIILAPNHQCNLDPLLMLAINDFSKQQPLAFIAKQELWTTKVAKHFINLIDSIPLDRNSPRSAINAMKQGKELLNEYKRSLVIFPEGTRSSSIEMGEFKGASMKLAQMAYTPVVPVTIINSYQLYEKRARGTLHVKVVFSKPLAPEKFISIKTDTLTQNIKKEIQKNLDKYKDVDVNPKTSKLTPKRVDKKSRVYFY</sequence>
<organism evidence="7 8">
    <name type="scientific">Spiroplasma clarkii</name>
    <dbReference type="NCBI Taxonomy" id="2139"/>
    <lineage>
        <taxon>Bacteria</taxon>
        <taxon>Bacillati</taxon>
        <taxon>Mycoplasmatota</taxon>
        <taxon>Mollicutes</taxon>
        <taxon>Entomoplasmatales</taxon>
        <taxon>Spiroplasmataceae</taxon>
        <taxon>Spiroplasma</taxon>
    </lineage>
</organism>
<dbReference type="CDD" id="cd07989">
    <property type="entry name" value="LPLAT_AGPAT-like"/>
    <property type="match status" value="1"/>
</dbReference>
<keyword evidence="8" id="KW-1185">Reference proteome</keyword>
<gene>
    <name evidence="7" type="primary">plsC</name>
    <name evidence="7" type="ORF">SCLAR_v1c05280</name>
</gene>
<dbReference type="EMBL" id="CP024870">
    <property type="protein sequence ID" value="ATX70847.1"/>
    <property type="molecule type" value="Genomic_DNA"/>
</dbReference>
<reference evidence="7 8" key="1">
    <citation type="submission" date="2017-11" db="EMBL/GenBank/DDBJ databases">
        <title>Complete genome sequence of Spiroplasma clarkii CN-5 (DSM 19994).</title>
        <authorList>
            <person name="Tsai Y.-M."/>
            <person name="Chang A."/>
            <person name="Lo W.-S."/>
            <person name="Kuo C.-H."/>
        </authorList>
    </citation>
    <scope>NUCLEOTIDE SEQUENCE [LARGE SCALE GENOMIC DNA]</scope>
    <source>
        <strain evidence="7 8">CN-5</strain>
    </source>
</reference>
<evidence type="ECO:0000256" key="3">
    <source>
        <dbReference type="ARBA" id="ARBA00022679"/>
    </source>
</evidence>
<name>A0A2K8KGN1_9MOLU</name>
<dbReference type="PANTHER" id="PTHR10434">
    <property type="entry name" value="1-ACYL-SN-GLYCEROL-3-PHOSPHATE ACYLTRANSFERASE"/>
    <property type="match status" value="1"/>
</dbReference>
<keyword evidence="3 7" id="KW-0808">Transferase</keyword>
<dbReference type="PANTHER" id="PTHR10434:SF64">
    <property type="entry name" value="1-ACYL-SN-GLYCEROL-3-PHOSPHATE ACYLTRANSFERASE-RELATED"/>
    <property type="match status" value="1"/>
</dbReference>
<feature type="domain" description="Phospholipid/glycerol acyltransferase" evidence="6">
    <location>
        <begin position="99"/>
        <end position="218"/>
    </location>
</feature>
<dbReference type="SUPFAM" id="SSF69593">
    <property type="entry name" value="Glycerol-3-phosphate (1)-acyltransferase"/>
    <property type="match status" value="1"/>
</dbReference>
<accession>A0A2K8KGN1</accession>
<keyword evidence="5 7" id="KW-0012">Acyltransferase</keyword>
<dbReference type="AlphaFoldDB" id="A0A2K8KGN1"/>
<keyword evidence="4" id="KW-0443">Lipid metabolism</keyword>
<dbReference type="InterPro" id="IPR002123">
    <property type="entry name" value="Plipid/glycerol_acylTrfase"/>
</dbReference>
<keyword evidence="2" id="KW-0444">Lipid biosynthesis</keyword>
<evidence type="ECO:0000313" key="8">
    <source>
        <dbReference type="Proteomes" id="UP000231179"/>
    </source>
</evidence>
<evidence type="ECO:0000256" key="2">
    <source>
        <dbReference type="ARBA" id="ARBA00022516"/>
    </source>
</evidence>
<evidence type="ECO:0000256" key="4">
    <source>
        <dbReference type="ARBA" id="ARBA00023098"/>
    </source>
</evidence>
<dbReference type="SMART" id="SM00563">
    <property type="entry name" value="PlsC"/>
    <property type="match status" value="1"/>
</dbReference>
<evidence type="ECO:0000313" key="7">
    <source>
        <dbReference type="EMBL" id="ATX70847.1"/>
    </source>
</evidence>
<evidence type="ECO:0000256" key="1">
    <source>
        <dbReference type="ARBA" id="ARBA00005189"/>
    </source>
</evidence>
<evidence type="ECO:0000259" key="6">
    <source>
        <dbReference type="SMART" id="SM00563"/>
    </source>
</evidence>
<protein>
    <submittedName>
        <fullName evidence="7">1-acyl-sn-glycerol-3-phosphate acyltransferase</fullName>
    </submittedName>
</protein>
<dbReference type="GO" id="GO:0006654">
    <property type="term" value="P:phosphatidic acid biosynthetic process"/>
    <property type="evidence" value="ECO:0007669"/>
    <property type="project" value="TreeGrafter"/>
</dbReference>
<dbReference type="GO" id="GO:0003841">
    <property type="term" value="F:1-acylglycerol-3-phosphate O-acyltransferase activity"/>
    <property type="evidence" value="ECO:0007669"/>
    <property type="project" value="TreeGrafter"/>
</dbReference>